<evidence type="ECO:0000313" key="3">
    <source>
        <dbReference type="EMBL" id="OEH74816.1"/>
    </source>
</evidence>
<feature type="compositionally biased region" description="Low complexity" evidence="2">
    <location>
        <begin position="227"/>
        <end position="239"/>
    </location>
</feature>
<protein>
    <submittedName>
        <fullName evidence="3">Uncharacterized protein</fullName>
    </submittedName>
</protein>
<feature type="compositionally biased region" description="Polar residues" evidence="2">
    <location>
        <begin position="411"/>
        <end position="420"/>
    </location>
</feature>
<organism evidence="3 4">
    <name type="scientific">Cyclospora cayetanensis</name>
    <dbReference type="NCBI Taxonomy" id="88456"/>
    <lineage>
        <taxon>Eukaryota</taxon>
        <taxon>Sar</taxon>
        <taxon>Alveolata</taxon>
        <taxon>Apicomplexa</taxon>
        <taxon>Conoidasida</taxon>
        <taxon>Coccidia</taxon>
        <taxon>Eucoccidiorida</taxon>
        <taxon>Eimeriorina</taxon>
        <taxon>Eimeriidae</taxon>
        <taxon>Cyclospora</taxon>
    </lineage>
</organism>
<name>A0A1D3CUD8_9EIME</name>
<evidence type="ECO:0000256" key="1">
    <source>
        <dbReference type="SAM" id="Coils"/>
    </source>
</evidence>
<dbReference type="Proteomes" id="UP000095192">
    <property type="component" value="Unassembled WGS sequence"/>
</dbReference>
<keyword evidence="4" id="KW-1185">Reference proteome</keyword>
<dbReference type="InParanoid" id="A0A1D3CUD8"/>
<dbReference type="AlphaFoldDB" id="A0A1D3CUD8"/>
<feature type="coiled-coil region" evidence="1">
    <location>
        <begin position="261"/>
        <end position="291"/>
    </location>
</feature>
<evidence type="ECO:0000256" key="2">
    <source>
        <dbReference type="SAM" id="MobiDB-lite"/>
    </source>
</evidence>
<dbReference type="VEuPathDB" id="ToxoDB:cyc_06957"/>
<sequence length="688" mass="73740">MRPFGAPALPFLRQPPLGAPDTLPQKERFSSHAADNKSAAAAGATADKSAAAAGATADKSAAAAGATADKSAAAAGAIASLEVSAASAMEDSEGVQRRCCRGAKRLCRLPNERLSFTSKFRKPPSLESFCSTAWHPRLVIATAPSTEAAESQQRMQPRIEDSADKSATAGMQRHAPPIAEEEAAAKFSFAQPWGGGAAFAWAMAAAALAYPLSIEEAEGERLDVSRGGPLPSASEAAAARGGGPPTRQAVADASAFTMCSLLQLQELLPVLQQQEAQLQREELLLRQQGCEEGEFWSGFPEATPVLLQREGALPPPSAVVEENVRVAAALLELLRKRDREDASRRLRMMMTETLRLAEDRSVRSDSLAAALKNLLLLPLPEKSNYVAAAVAAARELEEALAAARLEVSEATETQLQTPGGSSPRRRRAAAAVQSTAASTDYEKALSSFAETTATAAAEGFACMPLPSREGSGMHAAEEEKSDLAAFARAAGEQQQRQMLPLSRISQVAEEEREAFLRLLAEIHGRLRVSRQIFAAATARHDVFRLQHEQQGSDRDAWGTSPLCESEVVLDAERLSADGRSLTSPVHLQAQQEAALWELQQLERSQRRVYWLQLEDHQKLLRHRTALQLQQHPSKAAVSGRDFSGIGAHATALGDARVSRGMPSETASRLLQEGDLSLPCRIIMRKGSL</sequence>
<feature type="region of interest" description="Disordered" evidence="2">
    <location>
        <begin position="1"/>
        <end position="65"/>
    </location>
</feature>
<gene>
    <name evidence="3" type="ORF">cyc_06957</name>
</gene>
<dbReference type="EMBL" id="JROU02001919">
    <property type="protein sequence ID" value="OEH74816.1"/>
    <property type="molecule type" value="Genomic_DNA"/>
</dbReference>
<feature type="compositionally biased region" description="Low complexity" evidence="2">
    <location>
        <begin position="36"/>
        <end position="65"/>
    </location>
</feature>
<evidence type="ECO:0000313" key="4">
    <source>
        <dbReference type="Proteomes" id="UP000095192"/>
    </source>
</evidence>
<keyword evidence="1" id="KW-0175">Coiled coil</keyword>
<feature type="region of interest" description="Disordered" evidence="2">
    <location>
        <begin position="223"/>
        <end position="248"/>
    </location>
</feature>
<proteinExistence type="predicted"/>
<feature type="region of interest" description="Disordered" evidence="2">
    <location>
        <begin position="408"/>
        <end position="433"/>
    </location>
</feature>
<accession>A0A1D3CUD8</accession>
<reference evidence="3 4" key="1">
    <citation type="journal article" date="2016" name="BMC Genomics">
        <title>Comparative genomics reveals Cyclospora cayetanensis possesses coccidia-like metabolism and invasion components but unique surface antigens.</title>
        <authorList>
            <person name="Liu S."/>
            <person name="Wang L."/>
            <person name="Zheng H."/>
            <person name="Xu Z."/>
            <person name="Roellig D.M."/>
            <person name="Li N."/>
            <person name="Frace M.A."/>
            <person name="Tang K."/>
            <person name="Arrowood M.J."/>
            <person name="Moss D.M."/>
            <person name="Zhang L."/>
            <person name="Feng Y."/>
            <person name="Xiao L."/>
        </authorList>
    </citation>
    <scope>NUCLEOTIDE SEQUENCE [LARGE SCALE GENOMIC DNA]</scope>
    <source>
        <strain evidence="3 4">CHN_HEN01</strain>
    </source>
</reference>
<comment type="caution">
    <text evidence="3">The sequence shown here is derived from an EMBL/GenBank/DDBJ whole genome shotgun (WGS) entry which is preliminary data.</text>
</comment>